<sequence length="196" mass="21979">MILVHGTTEKGLKAIINRDGKSGLAAPWDVSDNDRMSYFYDAAKVDWTEDLEDAKRECIGHALEQAQLQKALEAEGGKIYALVVDVPEEFVDIVEDDYSCPNMESVASCMPEERFDPDWIVEVYEANVNVWSIPFVLSCVIGNPMFQTHTLPEELVDIAQQLASSSGTNYDVTNLEWNKVSLSILSNIKDKNEEEL</sequence>
<dbReference type="EMBL" id="ON169972">
    <property type="protein sequence ID" value="UPW35978.1"/>
    <property type="molecule type" value="Genomic_DNA"/>
</dbReference>
<keyword evidence="2" id="KW-1185">Reference proteome</keyword>
<protein>
    <submittedName>
        <fullName evidence="1">Uncharacterized protein</fullName>
    </submittedName>
</protein>
<gene>
    <name evidence="1" type="ORF">EM_193</name>
</gene>
<proteinExistence type="predicted"/>
<reference evidence="1" key="1">
    <citation type="journal article" date="2022" name="J. Appl. Microbiol.">
        <title>Bacteriophage-Antibiotic Combinations Against Multidrug-Resistant Pseudomonas aeruginosa.</title>
        <authorList>
            <person name="Holger D."/>
            <person name="Lev K.L."/>
            <person name="Kebriaei R."/>
            <person name="Morrisette T."/>
            <person name="Shah R."/>
            <person name="Alexander J."/>
            <person name="Lehman S.M."/>
            <person name="Rybak M.J."/>
        </authorList>
    </citation>
    <scope>NUCLEOTIDE SEQUENCE</scope>
</reference>
<organism evidence="1 2">
    <name type="scientific">Pseudomonas phage EM</name>
    <dbReference type="NCBI Taxonomy" id="2936914"/>
    <lineage>
        <taxon>Viruses</taxon>
        <taxon>Duplodnaviria</taxon>
        <taxon>Heunggongvirae</taxon>
        <taxon>Uroviricota</taxon>
        <taxon>Caudoviricetes</taxon>
        <taxon>Vandenendeviridae</taxon>
        <taxon>Skurskavirinae</taxon>
        <taxon>Baldwinvirus</taxon>
        <taxon>Baldwinvirus EM</taxon>
    </lineage>
</organism>
<evidence type="ECO:0000313" key="2">
    <source>
        <dbReference type="Proteomes" id="UP000831536"/>
    </source>
</evidence>
<dbReference type="Proteomes" id="UP000831536">
    <property type="component" value="Segment"/>
</dbReference>
<accession>A0AAE9HG80</accession>
<name>A0AAE9HG80_9CAUD</name>
<evidence type="ECO:0000313" key="1">
    <source>
        <dbReference type="EMBL" id="UPW35978.1"/>
    </source>
</evidence>